<dbReference type="Gene3D" id="3.40.50.150">
    <property type="entry name" value="Vaccinia Virus protein VP39"/>
    <property type="match status" value="1"/>
</dbReference>
<dbReference type="Pfam" id="PF10017">
    <property type="entry name" value="Methyltransf_33"/>
    <property type="match status" value="1"/>
</dbReference>
<dbReference type="PIRSF" id="PIRSF018005">
    <property type="entry name" value="UCP018005"/>
    <property type="match status" value="1"/>
</dbReference>
<dbReference type="InterPro" id="IPR017804">
    <property type="entry name" value="MeTrfase_EgtD-like"/>
</dbReference>
<dbReference type="InterPro" id="IPR035094">
    <property type="entry name" value="EgtD"/>
</dbReference>
<dbReference type="InterPro" id="IPR019257">
    <property type="entry name" value="MeTrfase_dom"/>
</dbReference>
<organism evidence="4 5">
    <name type="scientific">Persicobacter diffluens</name>
    <dbReference type="NCBI Taxonomy" id="981"/>
    <lineage>
        <taxon>Bacteria</taxon>
        <taxon>Pseudomonadati</taxon>
        <taxon>Bacteroidota</taxon>
        <taxon>Cytophagia</taxon>
        <taxon>Cytophagales</taxon>
        <taxon>Persicobacteraceae</taxon>
        <taxon>Persicobacter</taxon>
    </lineage>
</organism>
<sequence>MSDQFNFKVDIERGFESPQKFIPSKYFYDAAGDRIFQQIMELPEYYLTRSEAEIFEKKGGSIVDALPFKEAFEVVELGAGDGSKTKTLLQEMLRREMDFVYRPMDISRDVLGQLKAHMLEDLPTLSIDVLAGDYFHILPSLKVDPHPKLFLFLGSNIGNFQPAEAEAFIQMIANSMNSGDLLLVGMDLQKNPALIEQAYNDKAGVTADFNLNLLKRMNRELGANFNLDAFEFYSHYDPVRGFVNSYLVSLEKQIVYFSAMDKSFLFRKNELIHTELSRKFSGEQIDRLAFRTGFYVRKEFKDEKEYFVDSLWEKV</sequence>
<feature type="domain" description="Histidine-specific methyltransferase SAM-dependent" evidence="3">
    <location>
        <begin position="8"/>
        <end position="313"/>
    </location>
</feature>
<dbReference type="EMBL" id="BQKE01000003">
    <property type="protein sequence ID" value="GJM63743.1"/>
    <property type="molecule type" value="Genomic_DNA"/>
</dbReference>
<dbReference type="RefSeq" id="WP_338238866.1">
    <property type="nucleotide sequence ID" value="NZ_BQKE01000003.1"/>
</dbReference>
<gene>
    <name evidence="4" type="ORF">PEDI_42950</name>
</gene>
<protein>
    <submittedName>
        <fullName evidence="4">Dimethylhistidine N-methyltransferase</fullName>
    </submittedName>
</protein>
<dbReference type="PANTHER" id="PTHR43397:SF1">
    <property type="entry name" value="ERGOTHIONEINE BIOSYNTHESIS PROTEIN 1"/>
    <property type="match status" value="1"/>
</dbReference>
<dbReference type="InterPro" id="IPR029063">
    <property type="entry name" value="SAM-dependent_MTases_sf"/>
</dbReference>
<proteinExistence type="predicted"/>
<evidence type="ECO:0000256" key="1">
    <source>
        <dbReference type="ARBA" id="ARBA00022603"/>
    </source>
</evidence>
<dbReference type="GO" id="GO:0032259">
    <property type="term" value="P:methylation"/>
    <property type="evidence" value="ECO:0007669"/>
    <property type="project" value="UniProtKB-KW"/>
</dbReference>
<dbReference type="NCBIfam" id="TIGR03438">
    <property type="entry name" value="egtD_ergothio"/>
    <property type="match status" value="1"/>
</dbReference>
<evidence type="ECO:0000256" key="2">
    <source>
        <dbReference type="ARBA" id="ARBA00022679"/>
    </source>
</evidence>
<keyword evidence="1" id="KW-0489">Methyltransferase</keyword>
<name>A0AAN4W1R8_9BACT</name>
<reference evidence="4 5" key="1">
    <citation type="submission" date="2021-12" db="EMBL/GenBank/DDBJ databases">
        <title>Genome sequencing of bacteria with rrn-lacking chromosome and rrn-plasmid.</title>
        <authorList>
            <person name="Anda M."/>
            <person name="Iwasaki W."/>
        </authorList>
    </citation>
    <scope>NUCLEOTIDE SEQUENCE [LARGE SCALE GENOMIC DNA]</scope>
    <source>
        <strain evidence="4 5">NBRC 15940</strain>
    </source>
</reference>
<evidence type="ECO:0000259" key="3">
    <source>
        <dbReference type="Pfam" id="PF10017"/>
    </source>
</evidence>
<dbReference type="SUPFAM" id="SSF53335">
    <property type="entry name" value="S-adenosyl-L-methionine-dependent methyltransferases"/>
    <property type="match status" value="1"/>
</dbReference>
<dbReference type="GO" id="GO:0008168">
    <property type="term" value="F:methyltransferase activity"/>
    <property type="evidence" value="ECO:0007669"/>
    <property type="project" value="UniProtKB-KW"/>
</dbReference>
<evidence type="ECO:0000313" key="5">
    <source>
        <dbReference type="Proteomes" id="UP001310022"/>
    </source>
</evidence>
<dbReference type="PANTHER" id="PTHR43397">
    <property type="entry name" value="ERGOTHIONEINE BIOSYNTHESIS PROTEIN 1"/>
    <property type="match status" value="1"/>
</dbReference>
<keyword evidence="2" id="KW-0808">Transferase</keyword>
<keyword evidence="5" id="KW-1185">Reference proteome</keyword>
<comment type="caution">
    <text evidence="4">The sequence shown here is derived from an EMBL/GenBank/DDBJ whole genome shotgun (WGS) entry which is preliminary data.</text>
</comment>
<dbReference type="Proteomes" id="UP001310022">
    <property type="component" value="Unassembled WGS sequence"/>
</dbReference>
<evidence type="ECO:0000313" key="4">
    <source>
        <dbReference type="EMBL" id="GJM63743.1"/>
    </source>
</evidence>
<dbReference type="AlphaFoldDB" id="A0AAN4W1R8"/>
<dbReference type="InterPro" id="IPR051128">
    <property type="entry name" value="EgtD_Methyltrsf_superfamily"/>
</dbReference>
<accession>A0AAN4W1R8</accession>